<dbReference type="InterPro" id="IPR047959">
    <property type="entry name" value="Transpos_IS5"/>
</dbReference>
<evidence type="ECO:0000313" key="8">
    <source>
        <dbReference type="EMBL" id="AKM33403.1"/>
    </source>
</evidence>
<keyword evidence="5" id="KW-0233">DNA recombination</keyword>
<dbReference type="GO" id="GO:0004803">
    <property type="term" value="F:transposase activity"/>
    <property type="evidence" value="ECO:0007669"/>
    <property type="project" value="InterPro"/>
</dbReference>
<dbReference type="KEGG" id="pfg:AB870_24810"/>
<dbReference type="InterPro" id="IPR008490">
    <property type="entry name" value="Transposase_InsH_N"/>
</dbReference>
<proteinExistence type="inferred from homology"/>
<organism evidence="8 9">
    <name type="scientific">Pandoraea faecigallinarum</name>
    <dbReference type="NCBI Taxonomy" id="656179"/>
    <lineage>
        <taxon>Bacteria</taxon>
        <taxon>Pseudomonadati</taxon>
        <taxon>Pseudomonadota</taxon>
        <taxon>Betaproteobacteria</taxon>
        <taxon>Burkholderiales</taxon>
        <taxon>Burkholderiaceae</taxon>
        <taxon>Pandoraea</taxon>
    </lineage>
</organism>
<evidence type="ECO:0000256" key="2">
    <source>
        <dbReference type="ARBA" id="ARBA00010075"/>
    </source>
</evidence>
<reference evidence="8" key="1">
    <citation type="submission" date="2016-06" db="EMBL/GenBank/DDBJ databases">
        <title>Complete Genome Sequence of Pandoraea faecigallinarum DSM-23572.</title>
        <authorList>
            <person name="Yong D."/>
            <person name="Ee R."/>
            <person name="Lim Y.-L."/>
            <person name="Yin W.-F."/>
            <person name="Chan K.-G."/>
        </authorList>
    </citation>
    <scope>NUCLEOTIDE SEQUENCE</scope>
    <source>
        <strain evidence="8">DSM 23572</strain>
        <plasmid evidence="8">pPF72-1</plasmid>
    </source>
</reference>
<dbReference type="Pfam" id="PF01609">
    <property type="entry name" value="DDE_Tnp_1"/>
    <property type="match status" value="1"/>
</dbReference>
<evidence type="ECO:0000313" key="9">
    <source>
        <dbReference type="Proteomes" id="UP000035651"/>
    </source>
</evidence>
<sequence>MIKISLFAEQERESKLDQIGDALSKLSEHVDFVALAAQIDEAAPRPGRERGGRPPFPTELMVRVLVVQQLYNLSDEQMEFQLLDRLSFQRFVGLRQSSQAPDRTTIWTFKERLIKAGASEKIFEAVNRQLERHGYLARGGQMIDASIVPVPRQTLNKDEKEVVGQDAMPAGWAPSKRRHKDVQARWTKKHGKSYFGYKLSGSVDRRYKLMRRIHVSPASEHDTLHFEQVLDASNTSRDVWADKGYVDGEREQRLGKQGWRVHIQCKAQAGKPLSERQVQRNRRIASTRARVEHVFASLAQMGGKALRSIGLARATLHLHWKAATYNLRRLCSLKHTGPRPF</sequence>
<feature type="domain" description="Transposase InsH N-terminal" evidence="7">
    <location>
        <begin position="15"/>
        <end position="112"/>
    </location>
</feature>
<dbReference type="PANTHER" id="PTHR35604:SF2">
    <property type="entry name" value="TRANSPOSASE INSH FOR INSERTION SEQUENCE ELEMENT IS5A-RELATED"/>
    <property type="match status" value="1"/>
</dbReference>
<dbReference type="PATRIC" id="fig|656179.3.peg.5339"/>
<keyword evidence="3" id="KW-0815">Transposition</keyword>
<keyword evidence="8" id="KW-0614">Plasmid</keyword>
<dbReference type="EMBL" id="CP011808">
    <property type="protein sequence ID" value="AKM33403.1"/>
    <property type="molecule type" value="Genomic_DNA"/>
</dbReference>
<evidence type="ECO:0000256" key="4">
    <source>
        <dbReference type="ARBA" id="ARBA00023125"/>
    </source>
</evidence>
<evidence type="ECO:0000259" key="7">
    <source>
        <dbReference type="Pfam" id="PF05598"/>
    </source>
</evidence>
<comment type="similarity">
    <text evidence="2">Belongs to the transposase 11 family.</text>
</comment>
<dbReference type="Pfam" id="PF05598">
    <property type="entry name" value="DUF772"/>
    <property type="match status" value="1"/>
</dbReference>
<feature type="domain" description="Transposase IS4-like" evidence="6">
    <location>
        <begin position="142"/>
        <end position="327"/>
    </location>
</feature>
<dbReference type="OrthoDB" id="9774608at2"/>
<evidence type="ECO:0000256" key="5">
    <source>
        <dbReference type="ARBA" id="ARBA00023172"/>
    </source>
</evidence>
<dbReference type="GO" id="GO:0006313">
    <property type="term" value="P:DNA transposition"/>
    <property type="evidence" value="ECO:0007669"/>
    <property type="project" value="InterPro"/>
</dbReference>
<dbReference type="NCBIfam" id="NF033581">
    <property type="entry name" value="transpos_IS5_4"/>
    <property type="match status" value="1"/>
</dbReference>
<dbReference type="PANTHER" id="PTHR35604">
    <property type="entry name" value="TRANSPOSASE INSH FOR INSERTION SEQUENCE ELEMENT IS5A-RELATED"/>
    <property type="match status" value="1"/>
</dbReference>
<keyword evidence="9" id="KW-1185">Reference proteome</keyword>
<protein>
    <submittedName>
        <fullName evidence="8">Transposase</fullName>
    </submittedName>
</protein>
<evidence type="ECO:0000256" key="3">
    <source>
        <dbReference type="ARBA" id="ARBA00022578"/>
    </source>
</evidence>
<dbReference type="AlphaFoldDB" id="A0A0H3X376"/>
<name>A0A0H3X376_9BURK</name>
<dbReference type="Proteomes" id="UP000035651">
    <property type="component" value="Plasmid pPF72-1"/>
</dbReference>
<dbReference type="GO" id="GO:0003677">
    <property type="term" value="F:DNA binding"/>
    <property type="evidence" value="ECO:0007669"/>
    <property type="project" value="UniProtKB-KW"/>
</dbReference>
<evidence type="ECO:0000256" key="1">
    <source>
        <dbReference type="ARBA" id="ARBA00003544"/>
    </source>
</evidence>
<gene>
    <name evidence="8" type="ORF">AB870_24810</name>
</gene>
<geneLocation type="plasmid" evidence="8 9">
    <name>pPF72-1</name>
</geneLocation>
<accession>A0A0H3X376</accession>
<comment type="function">
    <text evidence="1">Involved in the transposition of the insertion sequence IS5.</text>
</comment>
<dbReference type="RefSeq" id="WP_047909361.1">
    <property type="nucleotide sequence ID" value="NZ_CP011808.2"/>
</dbReference>
<dbReference type="InterPro" id="IPR002559">
    <property type="entry name" value="Transposase_11"/>
</dbReference>
<keyword evidence="4" id="KW-0238">DNA-binding</keyword>
<evidence type="ECO:0000259" key="6">
    <source>
        <dbReference type="Pfam" id="PF01609"/>
    </source>
</evidence>